<name>A0A5N7JXZ8_9PSED</name>
<dbReference type="EMBL" id="VUBA01000140">
    <property type="protein sequence ID" value="MPQ86278.1"/>
    <property type="molecule type" value="Genomic_DNA"/>
</dbReference>
<organism evidence="1 2">
    <name type="scientific">Pseudomonas kitaguniensis</name>
    <dbReference type="NCBI Taxonomy" id="2607908"/>
    <lineage>
        <taxon>Bacteria</taxon>
        <taxon>Pseudomonadati</taxon>
        <taxon>Pseudomonadota</taxon>
        <taxon>Gammaproteobacteria</taxon>
        <taxon>Pseudomonadales</taxon>
        <taxon>Pseudomonadaceae</taxon>
        <taxon>Pseudomonas</taxon>
    </lineage>
</organism>
<gene>
    <name evidence="1" type="ORF">F0170_21215</name>
</gene>
<comment type="caution">
    <text evidence="1">The sequence shown here is derived from an EMBL/GenBank/DDBJ whole genome shotgun (WGS) entry which is preliminary data.</text>
</comment>
<proteinExistence type="predicted"/>
<sequence length="328" mass="35272">MAAMRRLGNELFNAAPSAKSQTAQRLSDSLKVLREQAGGGAFKHDIDKLLNTLDIFLASEAAIRQSVQQMFPDAGALPASAAPRDSGRAPAFDRPALRNPAFMSNRADAQRGVEFDYYTDTRTPGRKPGVGNAPGNIWSGFSQGKDGNCITVAATKVAMMRFGQKPTDIFKQVKLAGDGYNVEMRDGFTLHLSKGELEVAARRSDFKGNNQAILADAHFLYAASAKRAQMENNDGYASQSFGHALSSINDGDANRWDGLQRLGLSAHIQVTSVAHLARGQLGVVTHNMLIDGQRVGHSLAVINGREEVWGTQGGYPPTNIYANALALI</sequence>
<dbReference type="AlphaFoldDB" id="A0A5N7JXZ8"/>
<dbReference type="Proteomes" id="UP000325438">
    <property type="component" value="Unassembled WGS sequence"/>
</dbReference>
<protein>
    <recommendedName>
        <fullName evidence="3">Type III secretion effector protein</fullName>
    </recommendedName>
</protein>
<evidence type="ECO:0008006" key="3">
    <source>
        <dbReference type="Google" id="ProtNLM"/>
    </source>
</evidence>
<reference evidence="1 2" key="1">
    <citation type="submission" date="2019-09" db="EMBL/GenBank/DDBJ databases">
        <title>The draft genomes of Allium pathogen Pseudomonas sp.</title>
        <authorList>
            <person name="Fujikawa T."/>
            <person name="Sawada H."/>
        </authorList>
    </citation>
    <scope>NUCLEOTIDE SEQUENCE [LARGE SCALE GENOMIC DNA]</scope>
    <source>
        <strain evidence="1 2">MAFF 730085</strain>
    </source>
</reference>
<evidence type="ECO:0000313" key="2">
    <source>
        <dbReference type="Proteomes" id="UP000325438"/>
    </source>
</evidence>
<accession>A0A5N7JXZ8</accession>
<evidence type="ECO:0000313" key="1">
    <source>
        <dbReference type="EMBL" id="MPQ86278.1"/>
    </source>
</evidence>